<sequence length="84" mass="9227">MEHDTCTEETLLNLLRVIAQATSPHGKPVTTKAIAEQTGLPLELATRFIFGLADAEAVELESCGRRDTSVRITRFGQEILQTES</sequence>
<evidence type="ECO:0000313" key="1">
    <source>
        <dbReference type="EMBL" id="ALL71755.1"/>
    </source>
</evidence>
<dbReference type="EMBL" id="CP012748">
    <property type="protein sequence ID" value="ALL71755.1"/>
    <property type="molecule type" value="Genomic_DNA"/>
</dbReference>
<dbReference type="SUPFAM" id="SSF46785">
    <property type="entry name" value="Winged helix' DNA-binding domain"/>
    <property type="match status" value="1"/>
</dbReference>
<evidence type="ECO:0000313" key="2">
    <source>
        <dbReference type="Proteomes" id="UP000019146"/>
    </source>
</evidence>
<dbReference type="GeneID" id="69975074"/>
<dbReference type="Gene3D" id="1.10.10.10">
    <property type="entry name" value="Winged helix-like DNA-binding domain superfamily/Winged helix DNA-binding domain"/>
    <property type="match status" value="1"/>
</dbReference>
<dbReference type="InterPro" id="IPR036388">
    <property type="entry name" value="WH-like_DNA-bd_sf"/>
</dbReference>
<gene>
    <name evidence="1" type="ORF">K788_0007073</name>
</gene>
<dbReference type="InterPro" id="IPR036390">
    <property type="entry name" value="WH_DNA-bd_sf"/>
</dbReference>
<reference evidence="1 2" key="1">
    <citation type="journal article" date="2014" name="Genome Announc.">
        <title>Draft Genome Sequence of the Haloacid-Degrading Burkholderia caribensis Strain MBA4.</title>
        <authorList>
            <person name="Pan Y."/>
            <person name="Kong K.F."/>
            <person name="Tsang J.S."/>
        </authorList>
    </citation>
    <scope>NUCLEOTIDE SEQUENCE [LARGE SCALE GENOMIC DNA]</scope>
    <source>
        <strain evidence="1 2">MBA4</strain>
        <plasmid evidence="2">Plasmid</plasmid>
    </source>
</reference>
<evidence type="ECO:0008006" key="3">
    <source>
        <dbReference type="Google" id="ProtNLM"/>
    </source>
</evidence>
<dbReference type="KEGG" id="bcai:K788_0007073"/>
<organism evidence="1 2">
    <name type="scientific">Paraburkholderia caribensis MBA4</name>
    <dbReference type="NCBI Taxonomy" id="1323664"/>
    <lineage>
        <taxon>Bacteria</taxon>
        <taxon>Pseudomonadati</taxon>
        <taxon>Pseudomonadota</taxon>
        <taxon>Betaproteobacteria</taxon>
        <taxon>Burkholderiales</taxon>
        <taxon>Burkholderiaceae</taxon>
        <taxon>Paraburkholderia</taxon>
    </lineage>
</organism>
<geneLocation type="plasmid" evidence="2"/>
<proteinExistence type="predicted"/>
<name>A0A0P0RRS5_9BURK</name>
<dbReference type="RefSeq" id="WP_035991756.1">
    <property type="nucleotide sequence ID" value="NZ_CP012748.1"/>
</dbReference>
<dbReference type="Proteomes" id="UP000019146">
    <property type="component" value="Plasmid unnamed"/>
</dbReference>
<accession>A0A0P0RRS5</accession>
<keyword evidence="1" id="KW-0614">Plasmid</keyword>
<protein>
    <recommendedName>
        <fullName evidence="3">Transcriptional regulator</fullName>
    </recommendedName>
</protein>
<dbReference type="AlphaFoldDB" id="A0A0P0RRS5"/>